<evidence type="ECO:0000313" key="2">
    <source>
        <dbReference type="Proteomes" id="UP000008549"/>
    </source>
</evidence>
<evidence type="ECO:0000313" key="1">
    <source>
        <dbReference type="EMBL" id="CAS00004.1"/>
    </source>
</evidence>
<dbReference type="Proteomes" id="UP000008549">
    <property type="component" value="Unassembled WGS sequence"/>
</dbReference>
<organism evidence="1 2">
    <name type="scientific">Caenorhabditis briggsae</name>
    <dbReference type="NCBI Taxonomy" id="6238"/>
    <lineage>
        <taxon>Eukaryota</taxon>
        <taxon>Metazoa</taxon>
        <taxon>Ecdysozoa</taxon>
        <taxon>Nematoda</taxon>
        <taxon>Chromadorea</taxon>
        <taxon>Rhabditida</taxon>
        <taxon>Rhabditina</taxon>
        <taxon>Rhabditomorpha</taxon>
        <taxon>Rhabditoidea</taxon>
        <taxon>Rhabditidae</taxon>
        <taxon>Peloderinae</taxon>
        <taxon>Caenorhabditis</taxon>
    </lineage>
</organism>
<dbReference type="CTD" id="68919175"/>
<dbReference type="InParanoid" id="B6IJ24"/>
<reference evidence="1 2" key="1">
    <citation type="journal article" date="2003" name="PLoS Biol.">
        <title>The genome sequence of Caenorhabditis briggsae: a platform for comparative genomics.</title>
        <authorList>
            <person name="Stein L.D."/>
            <person name="Bao Z."/>
            <person name="Blasiar D."/>
            <person name="Blumenthal T."/>
            <person name="Brent M.R."/>
            <person name="Chen N."/>
            <person name="Chinwalla A."/>
            <person name="Clarke L."/>
            <person name="Clee C."/>
            <person name="Coghlan A."/>
            <person name="Coulson A."/>
            <person name="D'Eustachio P."/>
            <person name="Fitch D.H."/>
            <person name="Fulton L.A."/>
            <person name="Fulton R.E."/>
            <person name="Griffiths-Jones S."/>
            <person name="Harris T.W."/>
            <person name="Hillier L.W."/>
            <person name="Kamath R."/>
            <person name="Kuwabara P.E."/>
            <person name="Mardis E.R."/>
            <person name="Marra M.A."/>
            <person name="Miner T.L."/>
            <person name="Minx P."/>
            <person name="Mullikin J.C."/>
            <person name="Plumb R.W."/>
            <person name="Rogers J."/>
            <person name="Schein J.E."/>
            <person name="Sohrmann M."/>
            <person name="Spieth J."/>
            <person name="Stajich J.E."/>
            <person name="Wei C."/>
            <person name="Willey D."/>
            <person name="Wilson R.K."/>
            <person name="Durbin R."/>
            <person name="Waterston R.H."/>
        </authorList>
    </citation>
    <scope>NUCLEOTIDE SEQUENCE [LARGE SCALE GENOMIC DNA]</scope>
    <source>
        <strain evidence="1 2">AF16</strain>
    </source>
</reference>
<dbReference type="AlphaFoldDB" id="B6IJ24"/>
<keyword evidence="2" id="KW-1185">Reference proteome</keyword>
<dbReference type="EMBL" id="HE600983">
    <property type="protein sequence ID" value="CAS00004.1"/>
    <property type="molecule type" value="Genomic_DNA"/>
</dbReference>
<gene>
    <name evidence="1" type="ORF">CBG27726</name>
    <name evidence="1" type="ORF">CBG_27726</name>
</gene>
<protein>
    <submittedName>
        <fullName evidence="1">Protein CBG27726</fullName>
    </submittedName>
</protein>
<dbReference type="KEGG" id="cbr:CBG_27726"/>
<proteinExistence type="predicted"/>
<reference evidence="1 2" key="2">
    <citation type="journal article" date="2011" name="PLoS Genet.">
        <title>Caenorhabditis briggsae recombinant inbred line genotypes reveal inter-strain incompatibility and the evolution of recombination.</title>
        <authorList>
            <person name="Ross J.A."/>
            <person name="Koboldt D.C."/>
            <person name="Staisch J.E."/>
            <person name="Chamberlin H.M."/>
            <person name="Gupta B.P."/>
            <person name="Miller R.D."/>
            <person name="Baird S.E."/>
            <person name="Haag E.S."/>
        </authorList>
    </citation>
    <scope>NUCLEOTIDE SEQUENCE [LARGE SCALE GENOMIC DNA]</scope>
    <source>
        <strain evidence="1 2">AF16</strain>
    </source>
</reference>
<dbReference type="HOGENOM" id="CLU_3421474_0_0_1"/>
<dbReference type="RefSeq" id="XP_045099565.1">
    <property type="nucleotide sequence ID" value="XM_045239690.1"/>
</dbReference>
<sequence>MKKEEEEAHEGIVEEKIRKCGEIL</sequence>
<name>B6IJ24_CAEBR</name>
<accession>B6IJ24</accession>
<dbReference type="GeneID" id="68919175"/>